<dbReference type="SUPFAM" id="SSF46689">
    <property type="entry name" value="Homeodomain-like"/>
    <property type="match status" value="1"/>
</dbReference>
<sequence length="201" mass="22334">MRRTKEDAEQTRTAILDAAERVFMERGIDAATLDGISRAAGVTRGAFYWHFKDKTDLLSALQARSSLPQEELLAYDETSSTDDPFEFLEAAGIKALTVFAEDESCQRLFSILSSHTGRGQSADWMDDANCRLFRLISRLTRIAADQGKLGPHFTPDEAACVLMASMNGLLGEWLRAKKVFPLKELGSKLLRSQLAMLRASE</sequence>
<evidence type="ECO:0000256" key="4">
    <source>
        <dbReference type="PROSITE-ProRule" id="PRU00335"/>
    </source>
</evidence>
<dbReference type="PANTHER" id="PTHR30055">
    <property type="entry name" value="HTH-TYPE TRANSCRIPTIONAL REGULATOR RUTR"/>
    <property type="match status" value="1"/>
</dbReference>
<dbReference type="PROSITE" id="PS01081">
    <property type="entry name" value="HTH_TETR_1"/>
    <property type="match status" value="1"/>
</dbReference>
<name>A0A7W9VX45_9HYPH</name>
<dbReference type="PANTHER" id="PTHR30055:SF240">
    <property type="entry name" value="HTH-TYPE TRANSCRIPTIONAL REGULATOR ACRR"/>
    <property type="match status" value="1"/>
</dbReference>
<dbReference type="InterPro" id="IPR023772">
    <property type="entry name" value="DNA-bd_HTH_TetR-type_CS"/>
</dbReference>
<accession>A0A7W9VX45</accession>
<dbReference type="InterPro" id="IPR009057">
    <property type="entry name" value="Homeodomain-like_sf"/>
</dbReference>
<dbReference type="SUPFAM" id="SSF48498">
    <property type="entry name" value="Tetracyclin repressor-like, C-terminal domain"/>
    <property type="match status" value="1"/>
</dbReference>
<evidence type="ECO:0000259" key="5">
    <source>
        <dbReference type="PROSITE" id="PS50977"/>
    </source>
</evidence>
<organism evidence="6 7">
    <name type="scientific">Aquamicrobium lusatiense</name>
    <dbReference type="NCBI Taxonomy" id="89772"/>
    <lineage>
        <taxon>Bacteria</taxon>
        <taxon>Pseudomonadati</taxon>
        <taxon>Pseudomonadota</taxon>
        <taxon>Alphaproteobacteria</taxon>
        <taxon>Hyphomicrobiales</taxon>
        <taxon>Phyllobacteriaceae</taxon>
        <taxon>Aquamicrobium</taxon>
    </lineage>
</organism>
<evidence type="ECO:0000313" key="7">
    <source>
        <dbReference type="Proteomes" id="UP000533306"/>
    </source>
</evidence>
<evidence type="ECO:0000256" key="1">
    <source>
        <dbReference type="ARBA" id="ARBA00023015"/>
    </source>
</evidence>
<keyword evidence="2 4" id="KW-0238">DNA-binding</keyword>
<dbReference type="GO" id="GO:0000976">
    <property type="term" value="F:transcription cis-regulatory region binding"/>
    <property type="evidence" value="ECO:0007669"/>
    <property type="project" value="TreeGrafter"/>
</dbReference>
<dbReference type="Proteomes" id="UP000533306">
    <property type="component" value="Unassembled WGS sequence"/>
</dbReference>
<keyword evidence="3" id="KW-0804">Transcription</keyword>
<dbReference type="AlphaFoldDB" id="A0A7W9VX45"/>
<dbReference type="InterPro" id="IPR001647">
    <property type="entry name" value="HTH_TetR"/>
</dbReference>
<protein>
    <submittedName>
        <fullName evidence="6">TetR/AcrR family acrAB operon transcriptional repressor</fullName>
    </submittedName>
</protein>
<dbReference type="PROSITE" id="PS50977">
    <property type="entry name" value="HTH_TETR_2"/>
    <property type="match status" value="1"/>
</dbReference>
<dbReference type="InterPro" id="IPR036271">
    <property type="entry name" value="Tet_transcr_reg_TetR-rel_C_sf"/>
</dbReference>
<dbReference type="PRINTS" id="PR00455">
    <property type="entry name" value="HTHTETR"/>
</dbReference>
<evidence type="ECO:0000256" key="3">
    <source>
        <dbReference type="ARBA" id="ARBA00023163"/>
    </source>
</evidence>
<feature type="domain" description="HTH tetR-type" evidence="5">
    <location>
        <begin position="9"/>
        <end position="69"/>
    </location>
</feature>
<dbReference type="Gene3D" id="1.10.357.10">
    <property type="entry name" value="Tetracycline Repressor, domain 2"/>
    <property type="match status" value="1"/>
</dbReference>
<dbReference type="GO" id="GO:0003700">
    <property type="term" value="F:DNA-binding transcription factor activity"/>
    <property type="evidence" value="ECO:0007669"/>
    <property type="project" value="TreeGrafter"/>
</dbReference>
<dbReference type="Pfam" id="PF00440">
    <property type="entry name" value="TetR_N"/>
    <property type="match status" value="1"/>
</dbReference>
<dbReference type="RefSeq" id="WP_183831988.1">
    <property type="nucleotide sequence ID" value="NZ_JACHEU010000003.1"/>
</dbReference>
<keyword evidence="1" id="KW-0805">Transcription regulation</keyword>
<evidence type="ECO:0000313" key="6">
    <source>
        <dbReference type="EMBL" id="MBB6013787.1"/>
    </source>
</evidence>
<reference evidence="6 7" key="1">
    <citation type="submission" date="2020-08" db="EMBL/GenBank/DDBJ databases">
        <title>Genomic Encyclopedia of Type Strains, Phase IV (KMG-IV): sequencing the most valuable type-strain genomes for metagenomic binning, comparative biology and taxonomic classification.</title>
        <authorList>
            <person name="Goeker M."/>
        </authorList>
    </citation>
    <scope>NUCLEOTIDE SEQUENCE [LARGE SCALE GENOMIC DNA]</scope>
    <source>
        <strain evidence="6 7">DSM 11099</strain>
    </source>
</reference>
<proteinExistence type="predicted"/>
<dbReference type="InterPro" id="IPR050109">
    <property type="entry name" value="HTH-type_TetR-like_transc_reg"/>
</dbReference>
<comment type="caution">
    <text evidence="6">The sequence shown here is derived from an EMBL/GenBank/DDBJ whole genome shotgun (WGS) entry which is preliminary data.</text>
</comment>
<gene>
    <name evidence="6" type="ORF">HNR59_003181</name>
</gene>
<dbReference type="EMBL" id="JACHEU010000003">
    <property type="protein sequence ID" value="MBB6013787.1"/>
    <property type="molecule type" value="Genomic_DNA"/>
</dbReference>
<feature type="DNA-binding region" description="H-T-H motif" evidence="4">
    <location>
        <begin position="32"/>
        <end position="51"/>
    </location>
</feature>
<evidence type="ECO:0000256" key="2">
    <source>
        <dbReference type="ARBA" id="ARBA00023125"/>
    </source>
</evidence>
<keyword evidence="7" id="KW-1185">Reference proteome</keyword>